<feature type="non-terminal residue" evidence="3">
    <location>
        <position position="95"/>
    </location>
</feature>
<organism evidence="3">
    <name type="scientific">marine sediment metagenome</name>
    <dbReference type="NCBI Taxonomy" id="412755"/>
    <lineage>
        <taxon>unclassified sequences</taxon>
        <taxon>metagenomes</taxon>
        <taxon>ecological metagenomes</taxon>
    </lineage>
</organism>
<evidence type="ECO:0000256" key="1">
    <source>
        <dbReference type="ARBA" id="ARBA00022801"/>
    </source>
</evidence>
<dbReference type="EMBL" id="LAZR01045401">
    <property type="protein sequence ID" value="KKK98951.1"/>
    <property type="molecule type" value="Genomic_DNA"/>
</dbReference>
<dbReference type="InterPro" id="IPR006680">
    <property type="entry name" value="Amidohydro-rel"/>
</dbReference>
<dbReference type="GO" id="GO:0016810">
    <property type="term" value="F:hydrolase activity, acting on carbon-nitrogen (but not peptide) bonds"/>
    <property type="evidence" value="ECO:0007669"/>
    <property type="project" value="InterPro"/>
</dbReference>
<dbReference type="SUPFAM" id="SSF51338">
    <property type="entry name" value="Composite domain of metallo-dependent hydrolases"/>
    <property type="match status" value="1"/>
</dbReference>
<reference evidence="3" key="1">
    <citation type="journal article" date="2015" name="Nature">
        <title>Complex archaea that bridge the gap between prokaryotes and eukaryotes.</title>
        <authorList>
            <person name="Spang A."/>
            <person name="Saw J.H."/>
            <person name="Jorgensen S.L."/>
            <person name="Zaremba-Niedzwiedzka K."/>
            <person name="Martijn J."/>
            <person name="Lind A.E."/>
            <person name="van Eijk R."/>
            <person name="Schleper C."/>
            <person name="Guy L."/>
            <person name="Ettema T.J."/>
        </authorList>
    </citation>
    <scope>NUCLEOTIDE SEQUENCE</scope>
</reference>
<feature type="domain" description="Amidohydrolase-related" evidence="2">
    <location>
        <begin position="1"/>
        <end position="65"/>
    </location>
</feature>
<dbReference type="AlphaFoldDB" id="A0A0F9CQT9"/>
<dbReference type="Pfam" id="PF01979">
    <property type="entry name" value="Amidohydro_1"/>
    <property type="match status" value="1"/>
</dbReference>
<keyword evidence="1" id="KW-0378">Hydrolase</keyword>
<dbReference type="Gene3D" id="2.30.40.10">
    <property type="entry name" value="Urease, subunit C, domain 1"/>
    <property type="match status" value="1"/>
</dbReference>
<comment type="caution">
    <text evidence="3">The sequence shown here is derived from an EMBL/GenBank/DDBJ whole genome shotgun (WGS) entry which is preliminary data.</text>
</comment>
<name>A0A0F9CQT9_9ZZZZ</name>
<evidence type="ECO:0000259" key="2">
    <source>
        <dbReference type="Pfam" id="PF01979"/>
    </source>
</evidence>
<gene>
    <name evidence="3" type="ORF">LCGC14_2637610</name>
</gene>
<protein>
    <recommendedName>
        <fullName evidence="2">Amidohydrolase-related domain-containing protein</fullName>
    </recommendedName>
</protein>
<evidence type="ECO:0000313" key="3">
    <source>
        <dbReference type="EMBL" id="KKK98951.1"/>
    </source>
</evidence>
<proteinExistence type="predicted"/>
<dbReference type="PANTHER" id="PTHR43794:SF11">
    <property type="entry name" value="AMIDOHYDROLASE-RELATED DOMAIN-CONTAINING PROTEIN"/>
    <property type="match status" value="1"/>
</dbReference>
<dbReference type="PANTHER" id="PTHR43794">
    <property type="entry name" value="AMINOHYDROLASE SSNA-RELATED"/>
    <property type="match status" value="1"/>
</dbReference>
<dbReference type="Gene3D" id="3.20.20.140">
    <property type="entry name" value="Metal-dependent hydrolases"/>
    <property type="match status" value="1"/>
</dbReference>
<sequence length="95" mass="10348">MVTIDAAKALGIDEHIGSLEAGKKADIILVNMNQPHLYPDIFLPRLLALYAVGQDVDTVIVNGNVLMEGRNVKTVNEGDIIDQARAANERALRHC</sequence>
<dbReference type="InterPro" id="IPR011059">
    <property type="entry name" value="Metal-dep_hydrolase_composite"/>
</dbReference>
<dbReference type="InterPro" id="IPR050287">
    <property type="entry name" value="MTA/SAH_deaminase"/>
</dbReference>
<accession>A0A0F9CQT9</accession>